<dbReference type="HOGENOM" id="CLU_1903826_0_0_5"/>
<dbReference type="STRING" id="582402.Hbal_1169"/>
<name>C6XI35_HIRBI</name>
<dbReference type="OrthoDB" id="9830010at2"/>
<sequence length="133" mass="14989">MQESTQRVLDMIKRARPKFTNEDLLDIYEDLTDLSANEFVEAMQPPKKPIKLGSPDDPNFIAFMEARNKLSMVKTSEYVTMLLKALDKRGLLGSYQLNASQTSSVAKFYEGLTRRLNPETIVSVALDMAAGRI</sequence>
<dbReference type="EMBL" id="CP001678">
    <property type="protein sequence ID" value="ACT58861.1"/>
    <property type="molecule type" value="Genomic_DNA"/>
</dbReference>
<reference evidence="2" key="1">
    <citation type="journal article" date="2011" name="J. Bacteriol.">
        <title>Genome sequences of eight morphologically diverse alphaproteobacteria.</title>
        <authorList>
            <consortium name="US DOE Joint Genome Institute"/>
            <person name="Brown P.J."/>
            <person name="Kysela D.T."/>
            <person name="Buechlein A."/>
            <person name="Hemmerich C."/>
            <person name="Brun Y.V."/>
        </authorList>
    </citation>
    <scope>NUCLEOTIDE SEQUENCE [LARGE SCALE GENOMIC DNA]</scope>
    <source>
        <strain evidence="2">ATCC 49814 / DSM 5838 / IFAM 1418</strain>
    </source>
</reference>
<dbReference type="Proteomes" id="UP000002745">
    <property type="component" value="Chromosome"/>
</dbReference>
<accession>C6XI35</accession>
<evidence type="ECO:0000313" key="1">
    <source>
        <dbReference type="EMBL" id="ACT58861.1"/>
    </source>
</evidence>
<keyword evidence="2" id="KW-1185">Reference proteome</keyword>
<evidence type="ECO:0000313" key="2">
    <source>
        <dbReference type="Proteomes" id="UP000002745"/>
    </source>
</evidence>
<dbReference type="KEGG" id="hba:Hbal_1169"/>
<gene>
    <name evidence="1" type="ordered locus">Hbal_1169</name>
</gene>
<dbReference type="RefSeq" id="WP_015827011.1">
    <property type="nucleotide sequence ID" value="NC_012982.1"/>
</dbReference>
<organism evidence="1 2">
    <name type="scientific">Hirschia baltica (strain ATCC 49814 / DSM 5838 / IFAM 1418)</name>
    <dbReference type="NCBI Taxonomy" id="582402"/>
    <lineage>
        <taxon>Bacteria</taxon>
        <taxon>Pseudomonadati</taxon>
        <taxon>Pseudomonadota</taxon>
        <taxon>Alphaproteobacteria</taxon>
        <taxon>Hyphomonadales</taxon>
        <taxon>Hyphomonadaceae</taxon>
        <taxon>Hirschia</taxon>
    </lineage>
</organism>
<dbReference type="AlphaFoldDB" id="C6XI35"/>
<proteinExistence type="predicted"/>
<protein>
    <submittedName>
        <fullName evidence="1">Uncharacterized protein</fullName>
    </submittedName>
</protein>